<gene>
    <name evidence="1" type="ORF">GCM10012275_39720</name>
</gene>
<name>A0A8J3FVP9_9PSEU</name>
<dbReference type="EMBL" id="BMMK01000019">
    <property type="protein sequence ID" value="GGM65219.1"/>
    <property type="molecule type" value="Genomic_DNA"/>
</dbReference>
<dbReference type="InterPro" id="IPR014729">
    <property type="entry name" value="Rossmann-like_a/b/a_fold"/>
</dbReference>
<dbReference type="RefSeq" id="WP_229686543.1">
    <property type="nucleotide sequence ID" value="NZ_BMMK01000019.1"/>
</dbReference>
<comment type="caution">
    <text evidence="1">The sequence shown here is derived from an EMBL/GenBank/DDBJ whole genome shotgun (WGS) entry which is preliminary data.</text>
</comment>
<reference evidence="1" key="1">
    <citation type="journal article" date="2014" name="Int. J. Syst. Evol. Microbiol.">
        <title>Complete genome sequence of Corynebacterium casei LMG S-19264T (=DSM 44701T), isolated from a smear-ripened cheese.</title>
        <authorList>
            <consortium name="US DOE Joint Genome Institute (JGI-PGF)"/>
            <person name="Walter F."/>
            <person name="Albersmeier A."/>
            <person name="Kalinowski J."/>
            <person name="Ruckert C."/>
        </authorList>
    </citation>
    <scope>NUCLEOTIDE SEQUENCE</scope>
    <source>
        <strain evidence="1">CGMCC 4.5737</strain>
    </source>
</reference>
<proteinExistence type="predicted"/>
<reference evidence="1" key="2">
    <citation type="submission" date="2020-09" db="EMBL/GenBank/DDBJ databases">
        <authorList>
            <person name="Sun Q."/>
            <person name="Zhou Y."/>
        </authorList>
    </citation>
    <scope>NUCLEOTIDE SEQUENCE</scope>
    <source>
        <strain evidence="1">CGMCC 4.5737</strain>
    </source>
</reference>
<dbReference type="Gene3D" id="3.40.50.620">
    <property type="entry name" value="HUPs"/>
    <property type="match status" value="1"/>
</dbReference>
<evidence type="ECO:0000313" key="2">
    <source>
        <dbReference type="Proteomes" id="UP000637578"/>
    </source>
</evidence>
<dbReference type="Proteomes" id="UP000637578">
    <property type="component" value="Unassembled WGS sequence"/>
</dbReference>
<protein>
    <recommendedName>
        <fullName evidence="3">Phosphoadenosine phosphosulfate reductase</fullName>
    </recommendedName>
</protein>
<evidence type="ECO:0008006" key="3">
    <source>
        <dbReference type="Google" id="ProtNLM"/>
    </source>
</evidence>
<evidence type="ECO:0000313" key="1">
    <source>
        <dbReference type="EMBL" id="GGM65219.1"/>
    </source>
</evidence>
<organism evidence="1 2">
    <name type="scientific">Longimycelium tulufanense</name>
    <dbReference type="NCBI Taxonomy" id="907463"/>
    <lineage>
        <taxon>Bacteria</taxon>
        <taxon>Bacillati</taxon>
        <taxon>Actinomycetota</taxon>
        <taxon>Actinomycetes</taxon>
        <taxon>Pseudonocardiales</taxon>
        <taxon>Pseudonocardiaceae</taxon>
        <taxon>Longimycelium</taxon>
    </lineage>
</organism>
<sequence>MPEPRVLSLGAGVQSTTLLLLSAEGRIPRYDVAIFADTGWEPSAVYAHLDRIEREIARPAGIPIQRVRVGNIRDDALDPAHRFASMPLFVRKRDGTRGMARRQCSAEYKIRPIREALRTLLGAKPKANGRPGPPPRGRTAVQSIGISRDEVIRAKDSGVSYSRHEFPLLDLDGAADGRPGWTRADCVRYLRRNGFGQTPRSACVGCPFRRNDSWRALRDTDPHTWADAVEFDRAIRHGSARANAAGHPLDGKFYLHPSCVPLDEAPIDRVTRGEWADRQTNLFDAIADTEAGLTDEIGCSPFTCRADLFEELP</sequence>
<dbReference type="AlphaFoldDB" id="A0A8J3FVP9"/>
<dbReference type="SUPFAM" id="SSF52402">
    <property type="entry name" value="Adenine nucleotide alpha hydrolases-like"/>
    <property type="match status" value="1"/>
</dbReference>
<keyword evidence="2" id="KW-1185">Reference proteome</keyword>
<accession>A0A8J3FVP9</accession>